<dbReference type="Proteomes" id="UP001305779">
    <property type="component" value="Unassembled WGS sequence"/>
</dbReference>
<gene>
    <name evidence="3" type="ORF">PRZ48_014789</name>
</gene>
<keyword evidence="2" id="KW-0732">Signal</keyword>
<accession>A0ABR0DZ87</accession>
<organism evidence="3 4">
    <name type="scientific">Zasmidium cellare</name>
    <name type="common">Wine cellar mold</name>
    <name type="synonym">Racodium cellare</name>
    <dbReference type="NCBI Taxonomy" id="395010"/>
    <lineage>
        <taxon>Eukaryota</taxon>
        <taxon>Fungi</taxon>
        <taxon>Dikarya</taxon>
        <taxon>Ascomycota</taxon>
        <taxon>Pezizomycotina</taxon>
        <taxon>Dothideomycetes</taxon>
        <taxon>Dothideomycetidae</taxon>
        <taxon>Mycosphaerellales</taxon>
        <taxon>Mycosphaerellaceae</taxon>
        <taxon>Zasmidium</taxon>
    </lineage>
</organism>
<protein>
    <submittedName>
        <fullName evidence="3">Uncharacterized protein</fullName>
    </submittedName>
</protein>
<dbReference type="EMBL" id="JAXOVC010000014">
    <property type="protein sequence ID" value="KAK4494491.1"/>
    <property type="molecule type" value="Genomic_DNA"/>
</dbReference>
<evidence type="ECO:0000313" key="4">
    <source>
        <dbReference type="Proteomes" id="UP001305779"/>
    </source>
</evidence>
<evidence type="ECO:0000256" key="2">
    <source>
        <dbReference type="SAM" id="SignalP"/>
    </source>
</evidence>
<evidence type="ECO:0000256" key="1">
    <source>
        <dbReference type="SAM" id="MobiDB-lite"/>
    </source>
</evidence>
<feature type="signal peptide" evidence="2">
    <location>
        <begin position="1"/>
        <end position="16"/>
    </location>
</feature>
<comment type="caution">
    <text evidence="3">The sequence shown here is derived from an EMBL/GenBank/DDBJ whole genome shotgun (WGS) entry which is preliminary data.</text>
</comment>
<proteinExistence type="predicted"/>
<sequence length="378" mass="43277">MKLTTALLATAGLAAAAPTAYPPKPIDTPFVPPVELEEPKDFHEPATTQPVEPVGNPTPAYVPEKPVIPENATLDEVKEYIRQWAEYHRLRNEPIDWDSFHAAFPHGRPPYWNRFPLNPRPWPYSPPYIGPVAKRADAPAPEDPLFPTKMTDEELKESIQPKDEDGKPYHLWDDRFPWITRFGKTEKRAELPPGFPPIDLTADELLELFRPGYLDGEHSPEWIGEKRADVPEPPEAPVFPAKMTDEELIGIFGPNDEDGKPFDFANFRLPKIAPEYYDLIPLGKTQAEKRADVPEQPSLLEFLKANPHMHVMSVKPIAKRTDGPEDYDLTEEEDLERDMCHVTLWDAMSGQWPEKVWECYEWHHLEDDGWNAGAWELD</sequence>
<reference evidence="3 4" key="1">
    <citation type="journal article" date="2023" name="G3 (Bethesda)">
        <title>A chromosome-level genome assembly of Zasmidium syzygii isolated from banana leaves.</title>
        <authorList>
            <person name="van Westerhoven A.C."/>
            <person name="Mehrabi R."/>
            <person name="Talebi R."/>
            <person name="Steentjes M.B.F."/>
            <person name="Corcolon B."/>
            <person name="Chong P.A."/>
            <person name="Kema G.H.J."/>
            <person name="Seidl M.F."/>
        </authorList>
    </citation>
    <scope>NUCLEOTIDE SEQUENCE [LARGE SCALE GENOMIC DNA]</scope>
    <source>
        <strain evidence="3 4">P124</strain>
    </source>
</reference>
<keyword evidence="4" id="KW-1185">Reference proteome</keyword>
<evidence type="ECO:0000313" key="3">
    <source>
        <dbReference type="EMBL" id="KAK4494491.1"/>
    </source>
</evidence>
<feature type="region of interest" description="Disordered" evidence="1">
    <location>
        <begin position="35"/>
        <end position="60"/>
    </location>
</feature>
<name>A0ABR0DZ87_ZASCE</name>
<feature type="chain" id="PRO_5045358625" evidence="2">
    <location>
        <begin position="17"/>
        <end position="378"/>
    </location>
</feature>